<dbReference type="Pfam" id="PF14030">
    <property type="entry name" value="DUF4245"/>
    <property type="match status" value="1"/>
</dbReference>
<protein>
    <submittedName>
        <fullName evidence="1">Unannotated protein</fullName>
    </submittedName>
</protein>
<dbReference type="EMBL" id="CAFBPZ010000034">
    <property type="protein sequence ID" value="CAB5037625.1"/>
    <property type="molecule type" value="Genomic_DNA"/>
</dbReference>
<evidence type="ECO:0000313" key="1">
    <source>
        <dbReference type="EMBL" id="CAB5037625.1"/>
    </source>
</evidence>
<gene>
    <name evidence="1" type="ORF">UFOPK4237_00673</name>
</gene>
<name>A0A6J7S8P9_9ZZZZ</name>
<accession>A0A6J7S8P9</accession>
<dbReference type="InterPro" id="IPR025339">
    <property type="entry name" value="DUF4245"/>
</dbReference>
<dbReference type="AlphaFoldDB" id="A0A6J7S8P9"/>
<proteinExistence type="predicted"/>
<organism evidence="1">
    <name type="scientific">freshwater metagenome</name>
    <dbReference type="NCBI Taxonomy" id="449393"/>
    <lineage>
        <taxon>unclassified sequences</taxon>
        <taxon>metagenomes</taxon>
        <taxon>ecological metagenomes</taxon>
    </lineage>
</organism>
<sequence length="166" mass="17915">MGDMARSIAVVLAAIGVIMVVIHRANPDPVRVVTINAPLILANMQATFPVEVPQNQSGYRLTSARFSGTPTPVWHLGYVTPDNAYVQLEQSATTNNQFLKSQLVGTKNVGSTEINGLKWTIYDGQDQDALVRIVDGVTTAVSGTAPIDELRRVAKSLATQKQTQLL</sequence>
<reference evidence="1" key="1">
    <citation type="submission" date="2020-05" db="EMBL/GenBank/DDBJ databases">
        <authorList>
            <person name="Chiriac C."/>
            <person name="Salcher M."/>
            <person name="Ghai R."/>
            <person name="Kavagutti S V."/>
        </authorList>
    </citation>
    <scope>NUCLEOTIDE SEQUENCE</scope>
</reference>